<feature type="region of interest" description="Disordered" evidence="1">
    <location>
        <begin position="53"/>
        <end position="126"/>
    </location>
</feature>
<evidence type="ECO:0000256" key="1">
    <source>
        <dbReference type="SAM" id="MobiDB-lite"/>
    </source>
</evidence>
<gene>
    <name evidence="2" type="ORF">OMED0929_LOCUS3164</name>
</gene>
<feature type="compositionally biased region" description="Basic and acidic residues" evidence="1">
    <location>
        <begin position="85"/>
        <end position="95"/>
    </location>
</feature>
<dbReference type="AlphaFoldDB" id="A0A7S0PNM4"/>
<protein>
    <submittedName>
        <fullName evidence="2">Uncharacterized protein</fullName>
    </submittedName>
</protein>
<dbReference type="EMBL" id="HBEW01003780">
    <property type="protein sequence ID" value="CAD8581116.1"/>
    <property type="molecule type" value="Transcribed_RNA"/>
</dbReference>
<proteinExistence type="predicted"/>
<reference evidence="2" key="1">
    <citation type="submission" date="2021-01" db="EMBL/GenBank/DDBJ databases">
        <authorList>
            <person name="Corre E."/>
            <person name="Pelletier E."/>
            <person name="Niang G."/>
            <person name="Scheremetjew M."/>
            <person name="Finn R."/>
            <person name="Kale V."/>
            <person name="Holt S."/>
            <person name="Cochrane G."/>
            <person name="Meng A."/>
            <person name="Brown T."/>
            <person name="Cohen L."/>
        </authorList>
    </citation>
    <scope>NUCLEOTIDE SEQUENCE</scope>
    <source>
        <strain evidence="2">Clade-D-RCC2572</strain>
    </source>
</reference>
<feature type="compositionally biased region" description="Polar residues" evidence="1">
    <location>
        <begin position="14"/>
        <end position="24"/>
    </location>
</feature>
<organism evidence="2">
    <name type="scientific">Ostreococcus mediterraneus</name>
    <dbReference type="NCBI Taxonomy" id="1486918"/>
    <lineage>
        <taxon>Eukaryota</taxon>
        <taxon>Viridiplantae</taxon>
        <taxon>Chlorophyta</taxon>
        <taxon>Mamiellophyceae</taxon>
        <taxon>Mamiellales</taxon>
        <taxon>Bathycoccaceae</taxon>
        <taxon>Ostreococcus</taxon>
    </lineage>
</organism>
<accession>A0A7S0PNM4</accession>
<feature type="compositionally biased region" description="Low complexity" evidence="1">
    <location>
        <begin position="53"/>
        <end position="65"/>
    </location>
</feature>
<name>A0A7S0PNM4_9CHLO</name>
<feature type="compositionally biased region" description="Gly residues" evidence="1">
    <location>
        <begin position="97"/>
        <end position="119"/>
    </location>
</feature>
<feature type="region of interest" description="Disordered" evidence="1">
    <location>
        <begin position="1"/>
        <end position="35"/>
    </location>
</feature>
<sequence length="325" mass="34037">MTTNTSRRPARGSGSISAMLSSAISDDGGARAAANEGMEGTIADGAIAGVGSLNARSGARGSARGADGGEIPDESLAMGVLSADDGARGAKRSREGAIGGRSSGAVAGRGGNNARGGKGNASMEGFPGTVLRTDDVAGRPHGGEMSNVDFDVQGWDKLCEKRFADKKAARLAALEWYSKSSTSSARLIVDKWRESKVRYVLRCQTAMPKRSEKSNKDVCQSKGSMCPMCVHVKFDRATRDWAISREDSVPTHSVGSCADSRRPNATSVQFAAHLKGLEKVSADQRQSFIARALDKSGYKITSGTKQRAVALALGKKPRRPGSLGQ</sequence>
<evidence type="ECO:0000313" key="2">
    <source>
        <dbReference type="EMBL" id="CAD8581116.1"/>
    </source>
</evidence>